<evidence type="ECO:0000313" key="2">
    <source>
        <dbReference type="Proteomes" id="UP001497497"/>
    </source>
</evidence>
<sequence length="318" mass="36830">MWGMFGGLPTKFFKKVYEFVRITNSEDPFKGPDERLRNEPCEKNPRHKRFHRFKPFRHIILPHPYNHDNQFGPLIKGIGYLVVKVHVRIPETHKISLGSGKIVFSRVKSGTLSRCCPCETCQHEKEKSVKGNLKREDQKQKTQWGEIHVVTAYHVVGSNKDVKKTTCLLNYDDEAHSKPIELDGLKINRWSKDRDMCEFICISHDMDLVKGLRKKIYFLKGRHEKVYRDYRYSAERNLCVIVSHPHGCAKHVTCGELLNTVPVQRGEFNFTTLCYNTHTCGGSSGAPVYRVNKRSVWYLHPHRGEKDGASNWSGSVYE</sequence>
<dbReference type="InterPro" id="IPR009003">
    <property type="entry name" value="Peptidase_S1_PA"/>
</dbReference>
<name>A0AAV2HZ25_LYMST</name>
<proteinExistence type="predicted"/>
<organism evidence="1 2">
    <name type="scientific">Lymnaea stagnalis</name>
    <name type="common">Great pond snail</name>
    <name type="synonym">Helix stagnalis</name>
    <dbReference type="NCBI Taxonomy" id="6523"/>
    <lineage>
        <taxon>Eukaryota</taxon>
        <taxon>Metazoa</taxon>
        <taxon>Spiralia</taxon>
        <taxon>Lophotrochozoa</taxon>
        <taxon>Mollusca</taxon>
        <taxon>Gastropoda</taxon>
        <taxon>Heterobranchia</taxon>
        <taxon>Euthyneura</taxon>
        <taxon>Panpulmonata</taxon>
        <taxon>Hygrophila</taxon>
        <taxon>Lymnaeoidea</taxon>
        <taxon>Lymnaeidae</taxon>
        <taxon>Lymnaea</taxon>
    </lineage>
</organism>
<evidence type="ECO:0000313" key="1">
    <source>
        <dbReference type="EMBL" id="CAL1539553.1"/>
    </source>
</evidence>
<reference evidence="1 2" key="1">
    <citation type="submission" date="2024-04" db="EMBL/GenBank/DDBJ databases">
        <authorList>
            <consortium name="Genoscope - CEA"/>
            <person name="William W."/>
        </authorList>
    </citation>
    <scope>NUCLEOTIDE SEQUENCE [LARGE SCALE GENOMIC DNA]</scope>
</reference>
<dbReference type="Proteomes" id="UP001497497">
    <property type="component" value="Unassembled WGS sequence"/>
</dbReference>
<comment type="caution">
    <text evidence="1">The sequence shown here is derived from an EMBL/GenBank/DDBJ whole genome shotgun (WGS) entry which is preliminary data.</text>
</comment>
<keyword evidence="2" id="KW-1185">Reference proteome</keyword>
<gene>
    <name evidence="1" type="ORF">GSLYS_00013286001</name>
</gene>
<dbReference type="SUPFAM" id="SSF50494">
    <property type="entry name" value="Trypsin-like serine proteases"/>
    <property type="match status" value="1"/>
</dbReference>
<dbReference type="EMBL" id="CAXITT010000342">
    <property type="protein sequence ID" value="CAL1539553.1"/>
    <property type="molecule type" value="Genomic_DNA"/>
</dbReference>
<accession>A0AAV2HZ25</accession>
<protein>
    <submittedName>
        <fullName evidence="1">Uncharacterized protein</fullName>
    </submittedName>
</protein>
<dbReference type="AlphaFoldDB" id="A0AAV2HZ25"/>